<dbReference type="EMBL" id="JAVUPU010000004">
    <property type="protein sequence ID" value="MDT9599019.1"/>
    <property type="molecule type" value="Genomic_DNA"/>
</dbReference>
<keyword evidence="2" id="KW-1185">Reference proteome</keyword>
<organism evidence="1 2">
    <name type="scientific">Sphingosinicella rhizophila</name>
    <dbReference type="NCBI Taxonomy" id="3050082"/>
    <lineage>
        <taxon>Bacteria</taxon>
        <taxon>Pseudomonadati</taxon>
        <taxon>Pseudomonadota</taxon>
        <taxon>Alphaproteobacteria</taxon>
        <taxon>Sphingomonadales</taxon>
        <taxon>Sphingosinicellaceae</taxon>
        <taxon>Sphingosinicella</taxon>
    </lineage>
</organism>
<reference evidence="1 2" key="1">
    <citation type="submission" date="2023-05" db="EMBL/GenBank/DDBJ databases">
        <authorList>
            <person name="Guo Y."/>
        </authorList>
    </citation>
    <scope>NUCLEOTIDE SEQUENCE [LARGE SCALE GENOMIC DNA]</scope>
    <source>
        <strain evidence="1 2">GR2756</strain>
    </source>
</reference>
<evidence type="ECO:0000313" key="1">
    <source>
        <dbReference type="EMBL" id="MDT9599019.1"/>
    </source>
</evidence>
<proteinExistence type="predicted"/>
<evidence type="ECO:0000313" key="2">
    <source>
        <dbReference type="Proteomes" id="UP001259572"/>
    </source>
</evidence>
<evidence type="ECO:0008006" key="3">
    <source>
        <dbReference type="Google" id="ProtNLM"/>
    </source>
</evidence>
<dbReference type="Proteomes" id="UP001259572">
    <property type="component" value="Unassembled WGS sequence"/>
</dbReference>
<sequence>MGLARLKQGDKRRASRMAVSLASRLRWSARESVLVEVEDLSIYGLRASGRISLRRGDWVSIEVPELGPVTARIAWTKNDRFGAVFRDRIDIPAHSEARRGLFEIVTGLPIRLRNSVWSSGPRHPVQEMRLERITRTSETDQERVDRIARTTREVHDYLRERKEERAKRLG</sequence>
<dbReference type="RefSeq" id="WP_315725595.1">
    <property type="nucleotide sequence ID" value="NZ_JAVUPU010000004.1"/>
</dbReference>
<comment type="caution">
    <text evidence="1">The sequence shown here is derived from an EMBL/GenBank/DDBJ whole genome shotgun (WGS) entry which is preliminary data.</text>
</comment>
<gene>
    <name evidence="1" type="ORF">RQX22_08655</name>
</gene>
<dbReference type="SUPFAM" id="SSF141371">
    <property type="entry name" value="PilZ domain-like"/>
    <property type="match status" value="1"/>
</dbReference>
<accession>A0ABU3Q6J2</accession>
<name>A0ABU3Q6J2_9SPHN</name>
<protein>
    <recommendedName>
        <fullName evidence="3">PilZ domain-containing protein</fullName>
    </recommendedName>
</protein>